<evidence type="ECO:0000313" key="1">
    <source>
        <dbReference type="EMBL" id="GAA4607372.1"/>
    </source>
</evidence>
<proteinExistence type="predicted"/>
<sequence length="85" mass="9332">MSMFAVAAEVEAASAHRPLAYATGRPGDVYLCHPFLVHAAQPHHGKRPRFMAQPPLHPAVPNELERADGAYSPVETAIREGLRRH</sequence>
<name>A0ABP8TJF6_9ACTN</name>
<dbReference type="Proteomes" id="UP001500212">
    <property type="component" value="Unassembled WGS sequence"/>
</dbReference>
<organism evidence="1 2">
    <name type="scientific">Actinoallomurus liliacearum</name>
    <dbReference type="NCBI Taxonomy" id="1080073"/>
    <lineage>
        <taxon>Bacteria</taxon>
        <taxon>Bacillati</taxon>
        <taxon>Actinomycetota</taxon>
        <taxon>Actinomycetes</taxon>
        <taxon>Streptosporangiales</taxon>
        <taxon>Thermomonosporaceae</taxon>
        <taxon>Actinoallomurus</taxon>
    </lineage>
</organism>
<reference evidence="2" key="1">
    <citation type="journal article" date="2019" name="Int. J. Syst. Evol. Microbiol.">
        <title>The Global Catalogue of Microorganisms (GCM) 10K type strain sequencing project: providing services to taxonomists for standard genome sequencing and annotation.</title>
        <authorList>
            <consortium name="The Broad Institute Genomics Platform"/>
            <consortium name="The Broad Institute Genome Sequencing Center for Infectious Disease"/>
            <person name="Wu L."/>
            <person name="Ma J."/>
        </authorList>
    </citation>
    <scope>NUCLEOTIDE SEQUENCE [LARGE SCALE GENOMIC DNA]</scope>
    <source>
        <strain evidence="2">JCM 17938</strain>
    </source>
</reference>
<comment type="caution">
    <text evidence="1">The sequence shown here is derived from an EMBL/GenBank/DDBJ whole genome shotgun (WGS) entry which is preliminary data.</text>
</comment>
<protein>
    <recommendedName>
        <fullName evidence="3">Phytanoyl-CoA dioxygenase</fullName>
    </recommendedName>
</protein>
<dbReference type="EMBL" id="BAABHJ010000006">
    <property type="protein sequence ID" value="GAA4607372.1"/>
    <property type="molecule type" value="Genomic_DNA"/>
</dbReference>
<evidence type="ECO:0000313" key="2">
    <source>
        <dbReference type="Proteomes" id="UP001500212"/>
    </source>
</evidence>
<evidence type="ECO:0008006" key="3">
    <source>
        <dbReference type="Google" id="ProtNLM"/>
    </source>
</evidence>
<dbReference type="SUPFAM" id="SSF51197">
    <property type="entry name" value="Clavaminate synthase-like"/>
    <property type="match status" value="1"/>
</dbReference>
<accession>A0ABP8TJF6</accession>
<gene>
    <name evidence="1" type="ORF">GCM10023195_27880</name>
</gene>
<keyword evidence="2" id="KW-1185">Reference proteome</keyword>